<dbReference type="Proteomes" id="UP001408789">
    <property type="component" value="Unassembled WGS sequence"/>
</dbReference>
<dbReference type="SMART" id="SM00343">
    <property type="entry name" value="ZnF_C2HC"/>
    <property type="match status" value="1"/>
</dbReference>
<accession>A0AAP0GXJ3</accession>
<dbReference type="InterPro" id="IPR001878">
    <property type="entry name" value="Znf_CCHC"/>
</dbReference>
<evidence type="ECO:0000259" key="3">
    <source>
        <dbReference type="PROSITE" id="PS50158"/>
    </source>
</evidence>
<dbReference type="PROSITE" id="PS50158">
    <property type="entry name" value="ZF_CCHC"/>
    <property type="match status" value="1"/>
</dbReference>
<feature type="region of interest" description="Disordered" evidence="2">
    <location>
        <begin position="136"/>
        <end position="183"/>
    </location>
</feature>
<name>A0AAP0GXJ3_9ASTR</name>
<dbReference type="Gene3D" id="4.10.60.10">
    <property type="entry name" value="Zinc finger, CCHC-type"/>
    <property type="match status" value="1"/>
</dbReference>
<keyword evidence="1" id="KW-0862">Zinc</keyword>
<protein>
    <recommendedName>
        <fullName evidence="3">CCHC-type domain-containing protein</fullName>
    </recommendedName>
</protein>
<feature type="compositionally biased region" description="Basic and acidic residues" evidence="2">
    <location>
        <begin position="174"/>
        <end position="183"/>
    </location>
</feature>
<proteinExistence type="predicted"/>
<sequence length="227" mass="25711">MQVAQYQTAKEVWDSVKVRYLGADLVQKARLQTLRSELENLRMRPSETVSGFSGKLGGIKAKFKSLGVTLEDNIIVRKLLGSVPRKFLPIVATIEQCMKVDEMPFDEAVGRLIAFEERVKDPDEPEKNDQDKLLIASSSHSDNWHHGKGRGDRGRGDNDRGRGRGKSFGRGRGKGIDHGNQDKSKFRCYECGHFGHFAKECTKWKDKEKGKDQEAHLVWEDDEPTLL</sequence>
<gene>
    <name evidence="4" type="ORF">SSX86_015851</name>
</gene>
<keyword evidence="5" id="KW-1185">Reference proteome</keyword>
<dbReference type="InterPro" id="IPR036875">
    <property type="entry name" value="Znf_CCHC_sf"/>
</dbReference>
<dbReference type="PANTHER" id="PTHR35317:SF41">
    <property type="entry name" value="RNA-DIRECTED DNA POLYMERASE"/>
    <property type="match status" value="1"/>
</dbReference>
<feature type="domain" description="CCHC-type" evidence="3">
    <location>
        <begin position="187"/>
        <end position="203"/>
    </location>
</feature>
<evidence type="ECO:0000313" key="4">
    <source>
        <dbReference type="EMBL" id="KAK9064469.1"/>
    </source>
</evidence>
<evidence type="ECO:0000313" key="5">
    <source>
        <dbReference type="Proteomes" id="UP001408789"/>
    </source>
</evidence>
<feature type="region of interest" description="Disordered" evidence="2">
    <location>
        <begin position="205"/>
        <end position="227"/>
    </location>
</feature>
<feature type="compositionally biased region" description="Basic and acidic residues" evidence="2">
    <location>
        <begin position="142"/>
        <end position="162"/>
    </location>
</feature>
<feature type="compositionally biased region" description="Basic residues" evidence="2">
    <location>
        <begin position="163"/>
        <end position="173"/>
    </location>
</feature>
<dbReference type="EMBL" id="JBCNJP010000017">
    <property type="protein sequence ID" value="KAK9064469.1"/>
    <property type="molecule type" value="Genomic_DNA"/>
</dbReference>
<keyword evidence="1" id="KW-0479">Metal-binding</keyword>
<dbReference type="Pfam" id="PF14223">
    <property type="entry name" value="Retrotran_gag_2"/>
    <property type="match status" value="1"/>
</dbReference>
<dbReference type="GO" id="GO:0008270">
    <property type="term" value="F:zinc ion binding"/>
    <property type="evidence" value="ECO:0007669"/>
    <property type="project" value="UniProtKB-KW"/>
</dbReference>
<organism evidence="4 5">
    <name type="scientific">Deinandra increscens subsp. villosa</name>
    <dbReference type="NCBI Taxonomy" id="3103831"/>
    <lineage>
        <taxon>Eukaryota</taxon>
        <taxon>Viridiplantae</taxon>
        <taxon>Streptophyta</taxon>
        <taxon>Embryophyta</taxon>
        <taxon>Tracheophyta</taxon>
        <taxon>Spermatophyta</taxon>
        <taxon>Magnoliopsida</taxon>
        <taxon>eudicotyledons</taxon>
        <taxon>Gunneridae</taxon>
        <taxon>Pentapetalae</taxon>
        <taxon>asterids</taxon>
        <taxon>campanulids</taxon>
        <taxon>Asterales</taxon>
        <taxon>Asteraceae</taxon>
        <taxon>Asteroideae</taxon>
        <taxon>Heliantheae alliance</taxon>
        <taxon>Madieae</taxon>
        <taxon>Madiinae</taxon>
        <taxon>Deinandra</taxon>
    </lineage>
</organism>
<feature type="compositionally biased region" description="Basic and acidic residues" evidence="2">
    <location>
        <begin position="205"/>
        <end position="219"/>
    </location>
</feature>
<comment type="caution">
    <text evidence="4">The sequence shown here is derived from an EMBL/GenBank/DDBJ whole genome shotgun (WGS) entry which is preliminary data.</text>
</comment>
<dbReference type="PANTHER" id="PTHR35317">
    <property type="entry name" value="OS04G0629600 PROTEIN"/>
    <property type="match status" value="1"/>
</dbReference>
<reference evidence="4 5" key="1">
    <citation type="submission" date="2024-04" db="EMBL/GenBank/DDBJ databases">
        <title>The reference genome of an endangered Asteraceae, Deinandra increscens subsp. villosa, native to the Central Coast of California.</title>
        <authorList>
            <person name="Guilliams M."/>
            <person name="Hasenstab-Lehman K."/>
            <person name="Meyer R."/>
            <person name="Mcevoy S."/>
        </authorList>
    </citation>
    <scope>NUCLEOTIDE SEQUENCE [LARGE SCALE GENOMIC DNA]</scope>
    <source>
        <tissue evidence="4">Leaf</tissue>
    </source>
</reference>
<keyword evidence="1" id="KW-0863">Zinc-finger</keyword>
<dbReference type="SUPFAM" id="SSF57756">
    <property type="entry name" value="Retrovirus zinc finger-like domains"/>
    <property type="match status" value="1"/>
</dbReference>
<evidence type="ECO:0000256" key="2">
    <source>
        <dbReference type="SAM" id="MobiDB-lite"/>
    </source>
</evidence>
<dbReference type="AlphaFoldDB" id="A0AAP0GXJ3"/>
<evidence type="ECO:0000256" key="1">
    <source>
        <dbReference type="PROSITE-ProRule" id="PRU00047"/>
    </source>
</evidence>
<dbReference type="GO" id="GO:0003676">
    <property type="term" value="F:nucleic acid binding"/>
    <property type="evidence" value="ECO:0007669"/>
    <property type="project" value="InterPro"/>
</dbReference>
<dbReference type="Pfam" id="PF00098">
    <property type="entry name" value="zf-CCHC"/>
    <property type="match status" value="1"/>
</dbReference>